<evidence type="ECO:0000313" key="3">
    <source>
        <dbReference type="Proteomes" id="UP000048984"/>
    </source>
</evidence>
<organism evidence="2 3">
    <name type="scientific">Prosthecodimorpha hirschii</name>
    <dbReference type="NCBI Taxonomy" id="665126"/>
    <lineage>
        <taxon>Bacteria</taxon>
        <taxon>Pseudomonadati</taxon>
        <taxon>Pseudomonadota</taxon>
        <taxon>Alphaproteobacteria</taxon>
        <taxon>Hyphomicrobiales</taxon>
        <taxon>Ancalomicrobiaceae</taxon>
        <taxon>Prosthecodimorpha</taxon>
    </lineage>
</organism>
<dbReference type="Proteomes" id="UP000048984">
    <property type="component" value="Unassembled WGS sequence"/>
</dbReference>
<dbReference type="Pfam" id="PF13302">
    <property type="entry name" value="Acetyltransf_3"/>
    <property type="match status" value="1"/>
</dbReference>
<dbReference type="SUPFAM" id="SSF55729">
    <property type="entry name" value="Acyl-CoA N-acyltransferases (Nat)"/>
    <property type="match status" value="1"/>
</dbReference>
<feature type="domain" description="N-acetyltransferase" evidence="1">
    <location>
        <begin position="27"/>
        <end position="187"/>
    </location>
</feature>
<dbReference type="RefSeq" id="WP_054360028.1">
    <property type="nucleotide sequence ID" value="NZ_LJYW01000001.1"/>
</dbReference>
<dbReference type="AlphaFoldDB" id="A0A0P6VME6"/>
<dbReference type="PANTHER" id="PTHR43792">
    <property type="entry name" value="GNAT FAMILY, PUTATIVE (AFU_ORTHOLOGUE AFUA_3G00765)-RELATED-RELATED"/>
    <property type="match status" value="1"/>
</dbReference>
<dbReference type="InterPro" id="IPR000182">
    <property type="entry name" value="GNAT_dom"/>
</dbReference>
<dbReference type="EMBL" id="LJYW01000001">
    <property type="protein sequence ID" value="KPL53863.1"/>
    <property type="molecule type" value="Genomic_DNA"/>
</dbReference>
<gene>
    <name evidence="2" type="ORF">ABB55_17980</name>
</gene>
<comment type="caution">
    <text evidence="2">The sequence shown here is derived from an EMBL/GenBank/DDBJ whole genome shotgun (WGS) entry which is preliminary data.</text>
</comment>
<accession>A0A0P6VME6</accession>
<proteinExistence type="predicted"/>
<evidence type="ECO:0000259" key="1">
    <source>
        <dbReference type="PROSITE" id="PS51186"/>
    </source>
</evidence>
<dbReference type="InterPro" id="IPR051531">
    <property type="entry name" value="N-acetyltransferase"/>
</dbReference>
<sequence length="194" mass="20472">MNGSGQAVGGAASGGIAAGPVLKTARLRLRPYGWDDAPAMTAFLADFEVARWLALVPHPYGPEHARSFLEKTLGGGFPDKLGLAIEVDGRLAGGIALAGLSALPMLGYWLGPPHWGRGLMTEAVAAVLAHGFGTLGLTRVGSGIFAGNEASLAIQRRAGFEVVGQSEVFSLARNTTVTHIDTRLTRRRWQETKR</sequence>
<reference evidence="2 3" key="1">
    <citation type="submission" date="2015-09" db="EMBL/GenBank/DDBJ databases">
        <authorList>
            <person name="Jackson K.R."/>
            <person name="Lunt B.L."/>
            <person name="Fisher J.N.B."/>
            <person name="Gardner A.V."/>
            <person name="Bailey M.E."/>
            <person name="Deus L.M."/>
            <person name="Earl A.S."/>
            <person name="Gibby P.D."/>
            <person name="Hartmann K.A."/>
            <person name="Liu J.E."/>
            <person name="Manci A.M."/>
            <person name="Nielsen D.A."/>
            <person name="Solomon M.B."/>
            <person name="Breakwell D.P."/>
            <person name="Burnett S.H."/>
            <person name="Grose J.H."/>
        </authorList>
    </citation>
    <scope>NUCLEOTIDE SEQUENCE [LARGE SCALE GENOMIC DNA]</scope>
    <source>
        <strain evidence="2 3">16</strain>
    </source>
</reference>
<dbReference type="InterPro" id="IPR016181">
    <property type="entry name" value="Acyl_CoA_acyltransferase"/>
</dbReference>
<keyword evidence="3" id="KW-1185">Reference proteome</keyword>
<protein>
    <recommendedName>
        <fullName evidence="1">N-acetyltransferase domain-containing protein</fullName>
    </recommendedName>
</protein>
<dbReference type="STRING" id="665126.ABB55_17980"/>
<name>A0A0P6VME6_9HYPH</name>
<evidence type="ECO:0000313" key="2">
    <source>
        <dbReference type="EMBL" id="KPL53863.1"/>
    </source>
</evidence>
<dbReference type="GO" id="GO:0016747">
    <property type="term" value="F:acyltransferase activity, transferring groups other than amino-acyl groups"/>
    <property type="evidence" value="ECO:0007669"/>
    <property type="project" value="InterPro"/>
</dbReference>
<dbReference type="Gene3D" id="3.40.630.30">
    <property type="match status" value="1"/>
</dbReference>
<reference evidence="2 3" key="2">
    <citation type="submission" date="2015-10" db="EMBL/GenBank/DDBJ databases">
        <title>Draft Genome Sequence of Prosthecomicrobium hirschii ATCC 27832.</title>
        <authorList>
            <person name="Daniel J."/>
            <person name="Givan S.A."/>
            <person name="Brun Y.V."/>
            <person name="Brown P.J."/>
        </authorList>
    </citation>
    <scope>NUCLEOTIDE SEQUENCE [LARGE SCALE GENOMIC DNA]</scope>
    <source>
        <strain evidence="2 3">16</strain>
    </source>
</reference>
<dbReference type="PROSITE" id="PS51186">
    <property type="entry name" value="GNAT"/>
    <property type="match status" value="1"/>
</dbReference>